<dbReference type="PANTHER" id="PTHR42889:SF1">
    <property type="entry name" value="BLR3681 PROTEIN"/>
    <property type="match status" value="1"/>
</dbReference>
<dbReference type="GO" id="GO:0016787">
    <property type="term" value="F:hydrolase activity"/>
    <property type="evidence" value="ECO:0007669"/>
    <property type="project" value="UniProtKB-KW"/>
</dbReference>
<keyword evidence="3" id="KW-1185">Reference proteome</keyword>
<dbReference type="RefSeq" id="WP_036167168.1">
    <property type="nucleotide sequence ID" value="NZ_JRKJ01000006.1"/>
</dbReference>
<dbReference type="AlphaFoldDB" id="A0A0A2WIH1"/>
<evidence type="ECO:0000313" key="2">
    <source>
        <dbReference type="EMBL" id="KGQ19583.1"/>
    </source>
</evidence>
<dbReference type="STRING" id="1300345.LF41_2521"/>
<dbReference type="Proteomes" id="UP000030518">
    <property type="component" value="Unassembled WGS sequence"/>
</dbReference>
<dbReference type="InterPro" id="IPR006680">
    <property type="entry name" value="Amidohydro-rel"/>
</dbReference>
<dbReference type="eggNOG" id="COG2159">
    <property type="taxonomic scope" value="Bacteria"/>
</dbReference>
<dbReference type="Pfam" id="PF04909">
    <property type="entry name" value="Amidohydro_2"/>
    <property type="match status" value="1"/>
</dbReference>
<dbReference type="EMBL" id="JRKJ01000006">
    <property type="protein sequence ID" value="KGQ19583.1"/>
    <property type="molecule type" value="Genomic_DNA"/>
</dbReference>
<proteinExistence type="predicted"/>
<evidence type="ECO:0000313" key="3">
    <source>
        <dbReference type="Proteomes" id="UP000030518"/>
    </source>
</evidence>
<dbReference type="PANTHER" id="PTHR42889">
    <property type="entry name" value="BLR3681 PROTEIN"/>
    <property type="match status" value="1"/>
</dbReference>
<dbReference type="InterPro" id="IPR032466">
    <property type="entry name" value="Metal_Hydrolase"/>
</dbReference>
<sequence length="487" mass="54195">MPRYRNDPDGLRLPIKLDSTSNGEFEPVPLDPIHHHARNLAFANATTNARRLGIARRDFLVSMCGAASTLLAMNTAFLAGCKRGASYNVPPEAAMEPAAAESALAGNEFIFDVQGHFVNPTGKWTRDLPPEARPLSFVSTEGCSAADEAGLAYLRCVGRDEFIKDIFLDSDTDLTVLSFVPSTREGEPLTIEEATATAALVEKMEGTHRLYLHGRVNPNQPGDVEDMERLAKNFRIAAWKTYTQWGPDGRGFFMDDAPGLRMIEEARRLGVRNIAIHKGLPFGPHSYEHSTCVDIGRVAKRYPDVNFLIYHSGFVTGQGEGAYDPKRTDGIDALITSLRENGIGKGGNVYAELGSTWRFLMRDPDMAAHALGKLIAHVGEDNILWGTDSIWYGSPQDQIQAFRTFQISPEFRDKHGYAEITPAMRAKIFGRNALKLYPVHEDVLSKHLAKDAVARERENYRNAPDPRFVTYGPKTRREFMNLKRWGA</sequence>
<organism evidence="2 3">
    <name type="scientific">Lysobacter dokdonensis DS-58</name>
    <dbReference type="NCBI Taxonomy" id="1300345"/>
    <lineage>
        <taxon>Bacteria</taxon>
        <taxon>Pseudomonadati</taxon>
        <taxon>Pseudomonadota</taxon>
        <taxon>Gammaproteobacteria</taxon>
        <taxon>Lysobacterales</taxon>
        <taxon>Lysobacteraceae</taxon>
        <taxon>Noviluteimonas</taxon>
    </lineage>
</organism>
<keyword evidence="2" id="KW-0378">Hydrolase</keyword>
<gene>
    <name evidence="2" type="ORF">LF41_2521</name>
</gene>
<comment type="caution">
    <text evidence="2">The sequence shown here is derived from an EMBL/GenBank/DDBJ whole genome shotgun (WGS) entry which is preliminary data.</text>
</comment>
<reference evidence="2 3" key="1">
    <citation type="submission" date="2014-09" db="EMBL/GenBank/DDBJ databases">
        <title>Genome sequences of Lysobacter dokdonensis DS-58.</title>
        <authorList>
            <person name="Kim J.F."/>
            <person name="Kwak M.-J."/>
        </authorList>
    </citation>
    <scope>NUCLEOTIDE SEQUENCE [LARGE SCALE GENOMIC DNA]</scope>
    <source>
        <strain evidence="2 3">DS-58</strain>
    </source>
</reference>
<accession>A0A0A2WIH1</accession>
<dbReference type="Gene3D" id="3.20.20.140">
    <property type="entry name" value="Metal-dependent hydrolases"/>
    <property type="match status" value="1"/>
</dbReference>
<dbReference type="SUPFAM" id="SSF51556">
    <property type="entry name" value="Metallo-dependent hydrolases"/>
    <property type="match status" value="1"/>
</dbReference>
<name>A0A0A2WIH1_9GAMM</name>
<dbReference type="PATRIC" id="fig|1300345.3.peg.1087"/>
<dbReference type="OrthoDB" id="7325417at2"/>
<protein>
    <submittedName>
        <fullName evidence="2">Amidohydrolase 2</fullName>
    </submittedName>
</protein>
<feature type="domain" description="Amidohydrolase-related" evidence="1">
    <location>
        <begin position="170"/>
        <end position="438"/>
    </location>
</feature>
<evidence type="ECO:0000259" key="1">
    <source>
        <dbReference type="Pfam" id="PF04909"/>
    </source>
</evidence>